<dbReference type="EMBL" id="KP137432">
    <property type="protein sequence ID" value="AJA72910.1"/>
    <property type="molecule type" value="Genomic_DNA"/>
</dbReference>
<organism evidence="1 2">
    <name type="scientific">Mannheimia phage vB_MhM_535AP1</name>
    <dbReference type="NCBI Taxonomy" id="1572740"/>
    <lineage>
        <taxon>Viruses</taxon>
        <taxon>Duplodnaviria</taxon>
        <taxon>Heunggongvirae</taxon>
        <taxon>Uroviricota</taxon>
        <taxon>Caudoviricetes</taxon>
        <taxon>Peduoviridae</taxon>
        <taxon>Baylorvirus</taxon>
        <taxon>Baylorvirus PHL101</taxon>
    </lineage>
</organism>
<sequence>MNLDHTCTNCKSKNLRVRTSEKIGLLTIQAVTYCNNCGTEQLVQSQIIRVRTPIYKERPEAMRINKCLMEADLNTPDLFDGVVADQPKQD</sequence>
<evidence type="ECO:0000313" key="1">
    <source>
        <dbReference type="EMBL" id="AJA72910.1"/>
    </source>
</evidence>
<proteinExistence type="predicted"/>
<gene>
    <name evidence="1" type="ORF">535AP1_37</name>
</gene>
<protein>
    <submittedName>
        <fullName evidence="1">Uncharacterized protein</fullName>
    </submittedName>
</protein>
<dbReference type="Proteomes" id="UP000228741">
    <property type="component" value="Segment"/>
</dbReference>
<accession>A0A0M3LNK3</accession>
<name>A0A0M3LNK3_9CAUD</name>
<evidence type="ECO:0000313" key="2">
    <source>
        <dbReference type="Proteomes" id="UP000228741"/>
    </source>
</evidence>
<reference evidence="1 2" key="1">
    <citation type="journal article" date="2015" name="BMC Microbiol.">
        <title>Comparative analysis of multiple inducible phages from Mannheimia haemolytica.</title>
        <authorList>
            <person name="Niu Y.D."/>
            <person name="Cook S.R."/>
            <person name="Wang J."/>
            <person name="Klima C.L."/>
            <person name="Hsu Y.H."/>
            <person name="Kropinski A.M."/>
            <person name="Turner D."/>
            <person name="McAllister T.A."/>
        </authorList>
    </citation>
    <scope>NUCLEOTIDE SEQUENCE [LARGE SCALE GENOMIC DNA]</scope>
</reference>